<name>A0A1I0T2M9_9SPHI</name>
<dbReference type="Proteomes" id="UP000198836">
    <property type="component" value="Unassembled WGS sequence"/>
</dbReference>
<accession>A0A1I0T2M9</accession>
<gene>
    <name evidence="1" type="ORF">SAMN04488511_105221</name>
</gene>
<evidence type="ECO:0000313" key="1">
    <source>
        <dbReference type="EMBL" id="SFA46001.1"/>
    </source>
</evidence>
<protein>
    <submittedName>
        <fullName evidence="1">Uncharacterized protein</fullName>
    </submittedName>
</protein>
<reference evidence="2" key="1">
    <citation type="submission" date="2016-10" db="EMBL/GenBank/DDBJ databases">
        <authorList>
            <person name="Varghese N."/>
            <person name="Submissions S."/>
        </authorList>
    </citation>
    <scope>NUCLEOTIDE SEQUENCE [LARGE SCALE GENOMIC DNA]</scope>
    <source>
        <strain evidence="2">DSM 18130</strain>
    </source>
</reference>
<evidence type="ECO:0000313" key="2">
    <source>
        <dbReference type="Proteomes" id="UP000198836"/>
    </source>
</evidence>
<dbReference type="STRING" id="332999.SAMN04488511_105221"/>
<proteinExistence type="predicted"/>
<dbReference type="EMBL" id="FOJM01000005">
    <property type="protein sequence ID" value="SFA46001.1"/>
    <property type="molecule type" value="Genomic_DNA"/>
</dbReference>
<organism evidence="1 2">
    <name type="scientific">Pedobacter suwonensis</name>
    <dbReference type="NCBI Taxonomy" id="332999"/>
    <lineage>
        <taxon>Bacteria</taxon>
        <taxon>Pseudomonadati</taxon>
        <taxon>Bacteroidota</taxon>
        <taxon>Sphingobacteriia</taxon>
        <taxon>Sphingobacteriales</taxon>
        <taxon>Sphingobacteriaceae</taxon>
        <taxon>Pedobacter</taxon>
    </lineage>
</organism>
<keyword evidence="2" id="KW-1185">Reference proteome</keyword>
<dbReference type="AlphaFoldDB" id="A0A1I0T2M9"/>
<sequence>MVFICINELGNASVLFLFDIKKNEPFGGGEPRQDRGRIREDNFTSLVLILNNLIIPQCDKPEEVM</sequence>